<organism evidence="1 2">
    <name type="scientific">Streblomastix strix</name>
    <dbReference type="NCBI Taxonomy" id="222440"/>
    <lineage>
        <taxon>Eukaryota</taxon>
        <taxon>Metamonada</taxon>
        <taxon>Preaxostyla</taxon>
        <taxon>Oxymonadida</taxon>
        <taxon>Streblomastigidae</taxon>
        <taxon>Streblomastix</taxon>
    </lineage>
</organism>
<accession>A0A5J4T844</accession>
<proteinExistence type="predicted"/>
<feature type="non-terminal residue" evidence="1">
    <location>
        <position position="60"/>
    </location>
</feature>
<evidence type="ECO:0000313" key="2">
    <source>
        <dbReference type="Proteomes" id="UP000324800"/>
    </source>
</evidence>
<dbReference type="Proteomes" id="UP000324800">
    <property type="component" value="Unassembled WGS sequence"/>
</dbReference>
<dbReference type="EMBL" id="SNRW01037912">
    <property type="protein sequence ID" value="KAA6353545.1"/>
    <property type="molecule type" value="Genomic_DNA"/>
</dbReference>
<reference evidence="1 2" key="1">
    <citation type="submission" date="2019-03" db="EMBL/GenBank/DDBJ databases">
        <title>Single cell metagenomics reveals metabolic interactions within the superorganism composed of flagellate Streblomastix strix and complex community of Bacteroidetes bacteria on its surface.</title>
        <authorList>
            <person name="Treitli S.C."/>
            <person name="Kolisko M."/>
            <person name="Husnik F."/>
            <person name="Keeling P."/>
            <person name="Hampl V."/>
        </authorList>
    </citation>
    <scope>NUCLEOTIDE SEQUENCE [LARGE SCALE GENOMIC DNA]</scope>
    <source>
        <strain evidence="1">ST1C</strain>
    </source>
</reference>
<sequence length="60" mass="6714">METAVQVRYTLQVPSLEDVQVDGDTFTHTKYNTNRATILFDPPIKSGVVRFEVLSVSDLA</sequence>
<gene>
    <name evidence="1" type="ORF">EZS28_050928</name>
</gene>
<protein>
    <submittedName>
        <fullName evidence="1">Uncharacterized protein</fullName>
    </submittedName>
</protein>
<comment type="caution">
    <text evidence="1">The sequence shown here is derived from an EMBL/GenBank/DDBJ whole genome shotgun (WGS) entry which is preliminary data.</text>
</comment>
<name>A0A5J4T844_9EUKA</name>
<evidence type="ECO:0000313" key="1">
    <source>
        <dbReference type="EMBL" id="KAA6353545.1"/>
    </source>
</evidence>
<dbReference type="AlphaFoldDB" id="A0A5J4T844"/>